<proteinExistence type="predicted"/>
<protein>
    <submittedName>
        <fullName evidence="1">Mor family transcriptional regulator</fullName>
    </submittedName>
</protein>
<name>A0ABU1NWI4_9BACL</name>
<dbReference type="RefSeq" id="WP_310499355.1">
    <property type="nucleotide sequence ID" value="NZ_JAVDSB010000004.1"/>
</dbReference>
<sequence length="89" mass="10562">MKYISASEILPEDLIQEIQKYIQGKTLYIPAPKGNRKKWGKDSGQREFLQKRNAEIRQLFQQGENLDRLAYSYCLSHESIKKIVYKREI</sequence>
<keyword evidence="2" id="KW-1185">Reference proteome</keyword>
<dbReference type="SUPFAM" id="SSF46689">
    <property type="entry name" value="Homeodomain-like"/>
    <property type="match status" value="1"/>
</dbReference>
<dbReference type="InterPro" id="IPR049739">
    <property type="entry name" value="YraL-like"/>
</dbReference>
<dbReference type="Proteomes" id="UP001267290">
    <property type="component" value="Unassembled WGS sequence"/>
</dbReference>
<dbReference type="InterPro" id="IPR009057">
    <property type="entry name" value="Homeodomain-like_sf"/>
</dbReference>
<dbReference type="InterPro" id="IPR052411">
    <property type="entry name" value="c-mor_Regulatory_Protein"/>
</dbReference>
<evidence type="ECO:0000313" key="2">
    <source>
        <dbReference type="Proteomes" id="UP001267290"/>
    </source>
</evidence>
<dbReference type="PANTHER" id="PTHR37812">
    <property type="entry name" value="MU-LIKE PROPHAGE FLUMU PROTEIN C"/>
    <property type="match status" value="1"/>
</dbReference>
<dbReference type="NCBIfam" id="NF040785">
    <property type="entry name" value="CD3324_fam"/>
    <property type="match status" value="1"/>
</dbReference>
<organism evidence="1 2">
    <name type="scientific">Paenibacillus qinlingensis</name>
    <dbReference type="NCBI Taxonomy" id="1837343"/>
    <lineage>
        <taxon>Bacteria</taxon>
        <taxon>Bacillati</taxon>
        <taxon>Bacillota</taxon>
        <taxon>Bacilli</taxon>
        <taxon>Bacillales</taxon>
        <taxon>Paenibacillaceae</taxon>
        <taxon>Paenibacillus</taxon>
    </lineage>
</organism>
<accession>A0ABU1NWI4</accession>
<dbReference type="PANTHER" id="PTHR37812:SF1">
    <property type="entry name" value="MU-LIKE PROPHAGE FLUMU PROTEIN C"/>
    <property type="match status" value="1"/>
</dbReference>
<dbReference type="EMBL" id="JAVDSB010000004">
    <property type="protein sequence ID" value="MDR6551795.1"/>
    <property type="molecule type" value="Genomic_DNA"/>
</dbReference>
<evidence type="ECO:0000313" key="1">
    <source>
        <dbReference type="EMBL" id="MDR6551795.1"/>
    </source>
</evidence>
<comment type="caution">
    <text evidence="1">The sequence shown here is derived from an EMBL/GenBank/DDBJ whole genome shotgun (WGS) entry which is preliminary data.</text>
</comment>
<gene>
    <name evidence="1" type="ORF">J2736_002984</name>
</gene>
<reference evidence="1 2" key="1">
    <citation type="submission" date="2023-07" db="EMBL/GenBank/DDBJ databases">
        <title>Sorghum-associated microbial communities from plants grown in Nebraska, USA.</title>
        <authorList>
            <person name="Schachtman D."/>
        </authorList>
    </citation>
    <scope>NUCLEOTIDE SEQUENCE [LARGE SCALE GENOMIC DNA]</scope>
    <source>
        <strain evidence="1 2">CC258</strain>
    </source>
</reference>